<accession>A0A2I0KIE2</accession>
<sequence length="123" mass="13218">MGPTSTQVRVVAHKSTPRAKASSMAKIVSTKSMWILKIPKATSTLVAPYKAPTSHGSLVFNFLATKSMQAVAQKIIIIEELIRNPYILNMSLLLLQFYARGAEAGSQSSPCGLELVGSRAVTI</sequence>
<protein>
    <submittedName>
        <fullName evidence="1">Uncharacterized protein</fullName>
    </submittedName>
</protein>
<dbReference type="AlphaFoldDB" id="A0A2I0KIE2"/>
<gene>
    <name evidence="1" type="ORF">CRG98_011312</name>
</gene>
<name>A0A2I0KIE2_PUNGR</name>
<comment type="caution">
    <text evidence="1">The sequence shown here is derived from an EMBL/GenBank/DDBJ whole genome shotgun (WGS) entry which is preliminary data.</text>
</comment>
<reference evidence="1 2" key="1">
    <citation type="submission" date="2017-11" db="EMBL/GenBank/DDBJ databases">
        <title>De-novo sequencing of pomegranate (Punica granatum L.) genome.</title>
        <authorList>
            <person name="Akparov Z."/>
            <person name="Amiraslanov A."/>
            <person name="Hajiyeva S."/>
            <person name="Abbasov M."/>
            <person name="Kaur K."/>
            <person name="Hamwieh A."/>
            <person name="Solovyev V."/>
            <person name="Salamov A."/>
            <person name="Braich B."/>
            <person name="Kosarev P."/>
            <person name="Mahmoud A."/>
            <person name="Hajiyev E."/>
            <person name="Babayeva S."/>
            <person name="Izzatullayeva V."/>
            <person name="Mammadov A."/>
            <person name="Mammadov A."/>
            <person name="Sharifova S."/>
            <person name="Ojaghi J."/>
            <person name="Eynullazada K."/>
            <person name="Bayramov B."/>
            <person name="Abdulazimova A."/>
            <person name="Shahmuradov I."/>
        </authorList>
    </citation>
    <scope>NUCLEOTIDE SEQUENCE [LARGE SCALE GENOMIC DNA]</scope>
    <source>
        <strain evidence="2">cv. AG2017</strain>
        <tissue evidence="1">Leaf</tissue>
    </source>
</reference>
<evidence type="ECO:0000313" key="2">
    <source>
        <dbReference type="Proteomes" id="UP000233551"/>
    </source>
</evidence>
<proteinExistence type="predicted"/>
<dbReference type="EMBL" id="PGOL01000563">
    <property type="protein sequence ID" value="PKI68282.1"/>
    <property type="molecule type" value="Genomic_DNA"/>
</dbReference>
<dbReference type="Proteomes" id="UP000233551">
    <property type="component" value="Unassembled WGS sequence"/>
</dbReference>
<keyword evidence="2" id="KW-1185">Reference proteome</keyword>
<organism evidence="1 2">
    <name type="scientific">Punica granatum</name>
    <name type="common">Pomegranate</name>
    <dbReference type="NCBI Taxonomy" id="22663"/>
    <lineage>
        <taxon>Eukaryota</taxon>
        <taxon>Viridiplantae</taxon>
        <taxon>Streptophyta</taxon>
        <taxon>Embryophyta</taxon>
        <taxon>Tracheophyta</taxon>
        <taxon>Spermatophyta</taxon>
        <taxon>Magnoliopsida</taxon>
        <taxon>eudicotyledons</taxon>
        <taxon>Gunneridae</taxon>
        <taxon>Pentapetalae</taxon>
        <taxon>rosids</taxon>
        <taxon>malvids</taxon>
        <taxon>Myrtales</taxon>
        <taxon>Lythraceae</taxon>
        <taxon>Punica</taxon>
    </lineage>
</organism>
<evidence type="ECO:0000313" key="1">
    <source>
        <dbReference type="EMBL" id="PKI68282.1"/>
    </source>
</evidence>